<comment type="pathway">
    <text evidence="2">Siderophore biosynthesis.</text>
</comment>
<dbReference type="AlphaFoldDB" id="A0A5S3UTD5"/>
<dbReference type="GO" id="GO:0004497">
    <property type="term" value="F:monooxygenase activity"/>
    <property type="evidence" value="ECO:0007669"/>
    <property type="project" value="UniProtKB-KW"/>
</dbReference>
<keyword evidence="8" id="KW-0503">Monooxygenase</keyword>
<dbReference type="InterPro" id="IPR025700">
    <property type="entry name" value="Lys/Orn_oxygenase"/>
</dbReference>
<dbReference type="Gene3D" id="3.50.50.60">
    <property type="entry name" value="FAD/NAD(P)-binding domain"/>
    <property type="match status" value="1"/>
</dbReference>
<dbReference type="PANTHER" id="PTHR42802">
    <property type="entry name" value="MONOOXYGENASE"/>
    <property type="match status" value="1"/>
</dbReference>
<name>A0A5S3UTD5_9GAMM</name>
<evidence type="ECO:0000256" key="6">
    <source>
        <dbReference type="ARBA" id="ARBA00022857"/>
    </source>
</evidence>
<dbReference type="Pfam" id="PF13434">
    <property type="entry name" value="Lys_Orn_oxgnase"/>
    <property type="match status" value="1"/>
</dbReference>
<evidence type="ECO:0000256" key="1">
    <source>
        <dbReference type="ARBA" id="ARBA00001974"/>
    </source>
</evidence>
<dbReference type="InterPro" id="IPR036188">
    <property type="entry name" value="FAD/NAD-bd_sf"/>
</dbReference>
<organism evidence="8 9">
    <name type="scientific">Pseudoalteromonas rubra</name>
    <dbReference type="NCBI Taxonomy" id="43658"/>
    <lineage>
        <taxon>Bacteria</taxon>
        <taxon>Pseudomonadati</taxon>
        <taxon>Pseudomonadota</taxon>
        <taxon>Gammaproteobacteria</taxon>
        <taxon>Alteromonadales</taxon>
        <taxon>Pseudoalteromonadaceae</taxon>
        <taxon>Pseudoalteromonas</taxon>
    </lineage>
</organism>
<dbReference type="EMBL" id="CP045429">
    <property type="protein sequence ID" value="QPB82418.1"/>
    <property type="molecule type" value="Genomic_DNA"/>
</dbReference>
<keyword evidence="6" id="KW-0521">NADP</keyword>
<dbReference type="PANTHER" id="PTHR42802:SF1">
    <property type="entry name" value="L-ORNITHINE N(5)-MONOOXYGENASE"/>
    <property type="match status" value="1"/>
</dbReference>
<evidence type="ECO:0000256" key="7">
    <source>
        <dbReference type="ARBA" id="ARBA00023002"/>
    </source>
</evidence>
<evidence type="ECO:0000256" key="2">
    <source>
        <dbReference type="ARBA" id="ARBA00004924"/>
    </source>
</evidence>
<evidence type="ECO:0000313" key="8">
    <source>
        <dbReference type="EMBL" id="QPB82418.1"/>
    </source>
</evidence>
<dbReference type="SUPFAM" id="SSF51905">
    <property type="entry name" value="FAD/NAD(P)-binding domain"/>
    <property type="match status" value="2"/>
</dbReference>
<evidence type="ECO:0000256" key="5">
    <source>
        <dbReference type="ARBA" id="ARBA00022827"/>
    </source>
</evidence>
<proteinExistence type="inferred from homology"/>
<keyword evidence="7" id="KW-0560">Oxidoreductase</keyword>
<dbReference type="OrthoDB" id="7527071at2"/>
<accession>A0A5S3UTD5</accession>
<evidence type="ECO:0000256" key="4">
    <source>
        <dbReference type="ARBA" id="ARBA00022630"/>
    </source>
</evidence>
<dbReference type="Proteomes" id="UP000305729">
    <property type="component" value="Chromosome 1"/>
</dbReference>
<keyword evidence="4" id="KW-0285">Flavoprotein</keyword>
<sequence length="425" mass="48790">MRKSYVNNNKVYDLIGIGGGVFNLSLAVMLEEQGFENAIFFERNETIHWHPGLLLDTSELQVNFMKDLILPVSPTSKYTFINYLHHRNLLYQFLNRKTDTISRNQFQAYFRWVADMLPSLRMNSTVEQIRHDGELFIVTVNGEDYFAKDISIAAGIKSNVPECAKDVISDDVFHVTEFARRRDALAGQRVSVIGSGQSSAEVFADVFSQNHCKSIHWLGRRYSFAQLEDNCFVNEFYSPSFIKVFKGLTTDKKKDFIQRMEMSSDGINQGLLDNIYRSIFDRKFFTEHDCDYAIRPYHELQAIEKSGSAYVLTFKNLLQGDTYTLESDKVILATGFKSASWDLLQSLVSDEYQSVDELKISDDYELHWQHMGKNRIYVQNTSKMQLGLGDPNLSISAYRAAMIANSILKKPVFQTQPDTPLLGYM</sequence>
<protein>
    <submittedName>
        <fullName evidence="8">SidA/IucD/PvdA family monooxygenase</fullName>
    </submittedName>
</protein>
<reference evidence="8 9" key="1">
    <citation type="submission" date="2019-10" db="EMBL/GenBank/DDBJ databases">
        <title>Pseudoalteromonas rubra S4059.</title>
        <authorList>
            <person name="Paulsen S."/>
            <person name="Wang X."/>
        </authorList>
    </citation>
    <scope>NUCLEOTIDE SEQUENCE [LARGE SCALE GENOMIC DNA]</scope>
    <source>
        <strain evidence="8 9">S4059</strain>
    </source>
</reference>
<comment type="cofactor">
    <cofactor evidence="1">
        <name>FAD</name>
        <dbReference type="ChEBI" id="CHEBI:57692"/>
    </cofactor>
</comment>
<gene>
    <name evidence="8" type="ORF">CWC22_005215</name>
</gene>
<comment type="similarity">
    <text evidence="3">Belongs to the lysine N(6)-hydroxylase/L-ornithine N(5)-oxygenase family.</text>
</comment>
<evidence type="ECO:0000313" key="9">
    <source>
        <dbReference type="Proteomes" id="UP000305729"/>
    </source>
</evidence>
<evidence type="ECO:0000256" key="3">
    <source>
        <dbReference type="ARBA" id="ARBA00007588"/>
    </source>
</evidence>
<keyword evidence="5" id="KW-0274">FAD</keyword>